<comment type="caution">
    <text evidence="1">The sequence shown here is derived from an EMBL/GenBank/DDBJ whole genome shotgun (WGS) entry which is preliminary data.</text>
</comment>
<keyword evidence="2" id="KW-1185">Reference proteome</keyword>
<proteinExistence type="predicted"/>
<evidence type="ECO:0000313" key="1">
    <source>
        <dbReference type="EMBL" id="KAF5347330.1"/>
    </source>
</evidence>
<dbReference type="AlphaFoldDB" id="A0A8H5CSY5"/>
<gene>
    <name evidence="1" type="ORF">D9756_009880</name>
</gene>
<dbReference type="OrthoDB" id="4851849at2759"/>
<accession>A0A8H5CSY5</accession>
<name>A0A8H5CSY5_9AGAR</name>
<dbReference type="Proteomes" id="UP000559027">
    <property type="component" value="Unassembled WGS sequence"/>
</dbReference>
<protein>
    <submittedName>
        <fullName evidence="1">Uncharacterized protein</fullName>
    </submittedName>
</protein>
<evidence type="ECO:0000313" key="2">
    <source>
        <dbReference type="Proteomes" id="UP000559027"/>
    </source>
</evidence>
<organism evidence="1 2">
    <name type="scientific">Leucocoprinus leucothites</name>
    <dbReference type="NCBI Taxonomy" id="201217"/>
    <lineage>
        <taxon>Eukaryota</taxon>
        <taxon>Fungi</taxon>
        <taxon>Dikarya</taxon>
        <taxon>Basidiomycota</taxon>
        <taxon>Agaricomycotina</taxon>
        <taxon>Agaricomycetes</taxon>
        <taxon>Agaricomycetidae</taxon>
        <taxon>Agaricales</taxon>
        <taxon>Agaricineae</taxon>
        <taxon>Agaricaceae</taxon>
        <taxon>Leucocoprinus</taxon>
    </lineage>
</organism>
<sequence length="189" mass="21537">MLLSVTHPGPSISAWIDFAFCACDSQEAKMDLSQKYLSLIHKVTFDEFCNAYESHSLLSLSKENGLEITDAYIIDVLASQPGHKTVWSMKQYVENKIINGIEDTEVRPSRAVLVDYGFLNCKTTEEHKLVIDVYRAFFAMKARANPLELHKACIEGRLFAYFAKDLGFKLKPKQTYQRLLKNLNPLPNI</sequence>
<dbReference type="EMBL" id="JAACJO010000026">
    <property type="protein sequence ID" value="KAF5347330.1"/>
    <property type="molecule type" value="Genomic_DNA"/>
</dbReference>
<reference evidence="1 2" key="1">
    <citation type="journal article" date="2020" name="ISME J.">
        <title>Uncovering the hidden diversity of litter-decomposition mechanisms in mushroom-forming fungi.</title>
        <authorList>
            <person name="Floudas D."/>
            <person name="Bentzer J."/>
            <person name="Ahren D."/>
            <person name="Johansson T."/>
            <person name="Persson P."/>
            <person name="Tunlid A."/>
        </authorList>
    </citation>
    <scope>NUCLEOTIDE SEQUENCE [LARGE SCALE GENOMIC DNA]</scope>
    <source>
        <strain evidence="1 2">CBS 146.42</strain>
    </source>
</reference>